<organism evidence="8 9">
    <name type="scientific">Paralvinella palmiformis</name>
    <dbReference type="NCBI Taxonomy" id="53620"/>
    <lineage>
        <taxon>Eukaryota</taxon>
        <taxon>Metazoa</taxon>
        <taxon>Spiralia</taxon>
        <taxon>Lophotrochozoa</taxon>
        <taxon>Annelida</taxon>
        <taxon>Polychaeta</taxon>
        <taxon>Sedentaria</taxon>
        <taxon>Canalipalpata</taxon>
        <taxon>Terebellida</taxon>
        <taxon>Terebelliformia</taxon>
        <taxon>Alvinellidae</taxon>
        <taxon>Paralvinella</taxon>
    </lineage>
</organism>
<dbReference type="InterPro" id="IPR017981">
    <property type="entry name" value="GPCR_2-like_7TM"/>
</dbReference>
<dbReference type="AlphaFoldDB" id="A0AAD9IVI4"/>
<comment type="subcellular location">
    <subcellularLocation>
        <location evidence="1">Membrane</location>
        <topology evidence="1">Multi-pass membrane protein</topology>
    </subcellularLocation>
</comment>
<dbReference type="EMBL" id="JAODUP010001162">
    <property type="protein sequence ID" value="KAK2141103.1"/>
    <property type="molecule type" value="Genomic_DNA"/>
</dbReference>
<proteinExistence type="predicted"/>
<dbReference type="Proteomes" id="UP001208570">
    <property type="component" value="Unassembled WGS sequence"/>
</dbReference>
<comment type="caution">
    <text evidence="8">The sequence shown here is derived from an EMBL/GenBank/DDBJ whole genome shotgun (WGS) entry which is preliminary data.</text>
</comment>
<evidence type="ECO:0000313" key="8">
    <source>
        <dbReference type="EMBL" id="KAK2141103.1"/>
    </source>
</evidence>
<reference evidence="8" key="1">
    <citation type="journal article" date="2023" name="Mol. Biol. Evol.">
        <title>Third-Generation Sequencing Reveals the Adaptive Role of the Epigenome in Three Deep-Sea Polychaetes.</title>
        <authorList>
            <person name="Perez M."/>
            <person name="Aroh O."/>
            <person name="Sun Y."/>
            <person name="Lan Y."/>
            <person name="Juniper S.K."/>
            <person name="Young C.R."/>
            <person name="Angers B."/>
            <person name="Qian P.Y."/>
        </authorList>
    </citation>
    <scope>NUCLEOTIDE SEQUENCE</scope>
    <source>
        <strain evidence="8">P08H-3</strain>
    </source>
</reference>
<evidence type="ECO:0000256" key="3">
    <source>
        <dbReference type="ARBA" id="ARBA00022989"/>
    </source>
</evidence>
<feature type="transmembrane region" description="Helical" evidence="6">
    <location>
        <begin position="103"/>
        <end position="124"/>
    </location>
</feature>
<feature type="compositionally biased region" description="Polar residues" evidence="5">
    <location>
        <begin position="272"/>
        <end position="285"/>
    </location>
</feature>
<evidence type="ECO:0000256" key="5">
    <source>
        <dbReference type="SAM" id="MobiDB-lite"/>
    </source>
</evidence>
<dbReference type="SUPFAM" id="SSF81321">
    <property type="entry name" value="Family A G protein-coupled receptor-like"/>
    <property type="match status" value="1"/>
</dbReference>
<protein>
    <recommendedName>
        <fullName evidence="7">G-protein coupled receptors family 2 profile 2 domain-containing protein</fullName>
    </recommendedName>
</protein>
<feature type="region of interest" description="Disordered" evidence="5">
    <location>
        <begin position="227"/>
        <end position="246"/>
    </location>
</feature>
<keyword evidence="2 6" id="KW-0812">Transmembrane</keyword>
<accession>A0AAD9IVI4</accession>
<dbReference type="GO" id="GO:0007188">
    <property type="term" value="P:adenylate cyclase-modulating G protein-coupled receptor signaling pathway"/>
    <property type="evidence" value="ECO:0007669"/>
    <property type="project" value="TreeGrafter"/>
</dbReference>
<evidence type="ECO:0000256" key="1">
    <source>
        <dbReference type="ARBA" id="ARBA00004141"/>
    </source>
</evidence>
<dbReference type="PROSITE" id="PS50261">
    <property type="entry name" value="G_PROTEIN_RECEP_F2_4"/>
    <property type="match status" value="1"/>
</dbReference>
<feature type="region of interest" description="Disordered" evidence="5">
    <location>
        <begin position="272"/>
        <end position="301"/>
    </location>
</feature>
<feature type="transmembrane region" description="Helical" evidence="6">
    <location>
        <begin position="145"/>
        <end position="164"/>
    </location>
</feature>
<keyword evidence="9" id="KW-1185">Reference proteome</keyword>
<dbReference type="PRINTS" id="PR00249">
    <property type="entry name" value="GPCRSECRETIN"/>
</dbReference>
<dbReference type="GO" id="GO:0005886">
    <property type="term" value="C:plasma membrane"/>
    <property type="evidence" value="ECO:0007669"/>
    <property type="project" value="TreeGrafter"/>
</dbReference>
<feature type="transmembrane region" description="Helical" evidence="6">
    <location>
        <begin position="30"/>
        <end position="50"/>
    </location>
</feature>
<feature type="transmembrane region" description="Helical" evidence="6">
    <location>
        <begin position="62"/>
        <end position="83"/>
    </location>
</feature>
<dbReference type="GO" id="GO:0008528">
    <property type="term" value="F:G protein-coupled peptide receptor activity"/>
    <property type="evidence" value="ECO:0007669"/>
    <property type="project" value="TreeGrafter"/>
</dbReference>
<evidence type="ECO:0000313" key="9">
    <source>
        <dbReference type="Proteomes" id="UP001208570"/>
    </source>
</evidence>
<sequence length="301" mass="34253">MVHHEKITNPEASEAVMIRNPTWCRVLSFFKLYLISATYAWMFCEGYYLHRLISRAFEPPKSLITLYVFGWGLPFVPALIYSILRVVYSNESCWVHNLGNLEWILYVPNLFCLVLNIVFLSNILRILLFQLHSHPHEPNNFRRGLKAGFMLIPLFGIQLILTIYRPSASIATNFKAYEYTTTIIINSQVLAHFYDRCPRCQGCLRPCVRSRSPSMGGHMTQVTFAEDRRSPSIHSHSSISPKRNGRIGLNGYKETIDLQELNTGHGRSSFTSLCKQNGGSPNKNVVYSPVPTHPTGSTTPI</sequence>
<evidence type="ECO:0000256" key="2">
    <source>
        <dbReference type="ARBA" id="ARBA00022692"/>
    </source>
</evidence>
<dbReference type="Pfam" id="PF00002">
    <property type="entry name" value="7tm_2"/>
    <property type="match status" value="1"/>
</dbReference>
<evidence type="ECO:0000256" key="4">
    <source>
        <dbReference type="ARBA" id="ARBA00023136"/>
    </source>
</evidence>
<dbReference type="PANTHER" id="PTHR45620:SF42">
    <property type="entry name" value="G-PROTEIN COUPLED RECEPTOR SEB-2"/>
    <property type="match status" value="1"/>
</dbReference>
<evidence type="ECO:0000256" key="6">
    <source>
        <dbReference type="SAM" id="Phobius"/>
    </source>
</evidence>
<feature type="compositionally biased region" description="Low complexity" evidence="5">
    <location>
        <begin position="232"/>
        <end position="241"/>
    </location>
</feature>
<evidence type="ECO:0000259" key="7">
    <source>
        <dbReference type="PROSITE" id="PS50261"/>
    </source>
</evidence>
<feature type="domain" description="G-protein coupled receptors family 2 profile 2" evidence="7">
    <location>
        <begin position="1"/>
        <end position="200"/>
    </location>
</feature>
<keyword evidence="3 6" id="KW-1133">Transmembrane helix</keyword>
<dbReference type="InterPro" id="IPR000832">
    <property type="entry name" value="GPCR_2_secretin-like"/>
</dbReference>
<dbReference type="Gene3D" id="1.20.1070.10">
    <property type="entry name" value="Rhodopsin 7-helix transmembrane proteins"/>
    <property type="match status" value="1"/>
</dbReference>
<dbReference type="GO" id="GO:0007166">
    <property type="term" value="P:cell surface receptor signaling pathway"/>
    <property type="evidence" value="ECO:0007669"/>
    <property type="project" value="InterPro"/>
</dbReference>
<dbReference type="InterPro" id="IPR050332">
    <property type="entry name" value="GPCR_2"/>
</dbReference>
<dbReference type="PANTHER" id="PTHR45620">
    <property type="entry name" value="PDF RECEPTOR-LIKE PROTEIN-RELATED"/>
    <property type="match status" value="1"/>
</dbReference>
<keyword evidence="4 6" id="KW-0472">Membrane</keyword>
<gene>
    <name evidence="8" type="ORF">LSH36_1162g00006</name>
</gene>
<name>A0AAD9IVI4_9ANNE</name>